<protein>
    <submittedName>
        <fullName evidence="2">Uncharacterized protein</fullName>
    </submittedName>
</protein>
<dbReference type="AlphaFoldDB" id="A0A0F9SFU2"/>
<reference evidence="2" key="1">
    <citation type="journal article" date="2015" name="Nature">
        <title>Complex archaea that bridge the gap between prokaryotes and eukaryotes.</title>
        <authorList>
            <person name="Spang A."/>
            <person name="Saw J.H."/>
            <person name="Jorgensen S.L."/>
            <person name="Zaremba-Niedzwiedzka K."/>
            <person name="Martijn J."/>
            <person name="Lind A.E."/>
            <person name="van Eijk R."/>
            <person name="Schleper C."/>
            <person name="Guy L."/>
            <person name="Ettema T.J."/>
        </authorList>
    </citation>
    <scope>NUCLEOTIDE SEQUENCE</scope>
</reference>
<organism evidence="2">
    <name type="scientific">marine sediment metagenome</name>
    <dbReference type="NCBI Taxonomy" id="412755"/>
    <lineage>
        <taxon>unclassified sequences</taxon>
        <taxon>metagenomes</taxon>
        <taxon>ecological metagenomes</taxon>
    </lineage>
</organism>
<comment type="caution">
    <text evidence="2">The sequence shown here is derived from an EMBL/GenBank/DDBJ whole genome shotgun (WGS) entry which is preliminary data.</text>
</comment>
<feature type="transmembrane region" description="Helical" evidence="1">
    <location>
        <begin position="25"/>
        <end position="47"/>
    </location>
</feature>
<sequence length="119" mass="14172">MKQQDEIKLENLKRKYFWEQKTREVIFILIGILLVIFLIFMVGSVYLEFNPEGMNIGNDKNPSYITNIFAVGFFLSIFTLMIVGIFLAFFYLIYIIIIKSWIESNWERAEDRAKEDLKL</sequence>
<feature type="transmembrane region" description="Helical" evidence="1">
    <location>
        <begin position="67"/>
        <end position="98"/>
    </location>
</feature>
<keyword evidence="1" id="KW-0812">Transmembrane</keyword>
<keyword evidence="1" id="KW-1133">Transmembrane helix</keyword>
<keyword evidence="1" id="KW-0472">Membrane</keyword>
<evidence type="ECO:0000313" key="2">
    <source>
        <dbReference type="EMBL" id="KKN65919.1"/>
    </source>
</evidence>
<dbReference type="EMBL" id="LAZR01000513">
    <property type="protein sequence ID" value="KKN65919.1"/>
    <property type="molecule type" value="Genomic_DNA"/>
</dbReference>
<gene>
    <name evidence="2" type="ORF">LCGC14_0476220</name>
</gene>
<accession>A0A0F9SFU2</accession>
<proteinExistence type="predicted"/>
<name>A0A0F9SFU2_9ZZZZ</name>
<evidence type="ECO:0000256" key="1">
    <source>
        <dbReference type="SAM" id="Phobius"/>
    </source>
</evidence>